<gene>
    <name evidence="1" type="ORF">ME3_184</name>
</gene>
<evidence type="ECO:0000313" key="1">
    <source>
        <dbReference type="EMBL" id="AND75345.1"/>
    </source>
</evidence>
<accession>A0A172Q0H7</accession>
<sequence length="230" mass="27179">MDYLDYKLMFSSSFKTKKAFLSYLFCTLGNGIHLNLKGYIEGYKDAEFIIPENVEPLVWIYPVNHINAHMTLAGCVNKGFKEAVQYLIDCILITSDEIENIKSWKDNIHLLEELRDAPPIEDKYTTIEEGKDTFYKCLNDSTSTTGSSCNVTEQESVEKVWFFDAQWSDCPTFIEDEVRQLWADYELGNDNYFYKSTLNSELYERYPRIYLWLEHKGVKEGERVMIHWWW</sequence>
<proteinExistence type="predicted"/>
<organism evidence="1 2">
    <name type="scientific">Acinetobacter phage vB_AbaM_ME3</name>
    <dbReference type="NCBI Taxonomy" id="1837876"/>
    <lineage>
        <taxon>Viruses</taxon>
        <taxon>Duplodnaviria</taxon>
        <taxon>Heunggongvirae</taxon>
        <taxon>Uroviricota</taxon>
        <taxon>Caudoviricetes</taxon>
        <taxon>Metrivirus</taxon>
        <taxon>Metrivirus ME3</taxon>
    </lineage>
</organism>
<name>A0A172Q0H7_9CAUD</name>
<dbReference type="EMBL" id="KU935715">
    <property type="protein sequence ID" value="AND75345.1"/>
    <property type="molecule type" value="Genomic_DNA"/>
</dbReference>
<evidence type="ECO:0000313" key="2">
    <source>
        <dbReference type="Proteomes" id="UP000225947"/>
    </source>
</evidence>
<keyword evidence="2" id="KW-1185">Reference proteome</keyword>
<reference evidence="2" key="1">
    <citation type="submission" date="2016-03" db="EMBL/GenBank/DDBJ databases">
        <title>Characterization of Acinetobacter baumannii phage vB_AbaM_ME3.</title>
        <authorList>
            <person name="Buttimer C.T.H."/>
            <person name="Elbreki M."/>
            <person name="Coffey A."/>
        </authorList>
    </citation>
    <scope>NUCLEOTIDE SEQUENCE [LARGE SCALE GENOMIC DNA]</scope>
</reference>
<protein>
    <submittedName>
        <fullName evidence="1">Uncharacterized protein</fullName>
    </submittedName>
</protein>
<dbReference type="Proteomes" id="UP000225947">
    <property type="component" value="Segment"/>
</dbReference>